<proteinExistence type="predicted"/>
<dbReference type="WBParaSite" id="L893_g23420.t1">
    <property type="protein sequence ID" value="L893_g23420.t1"/>
    <property type="gene ID" value="L893_g23420"/>
</dbReference>
<evidence type="ECO:0000313" key="2">
    <source>
        <dbReference type="Proteomes" id="UP000095287"/>
    </source>
</evidence>
<evidence type="ECO:0000256" key="1">
    <source>
        <dbReference type="SAM" id="MobiDB-lite"/>
    </source>
</evidence>
<accession>A0A1I7Z6J0</accession>
<organism evidence="2 3">
    <name type="scientific">Steinernema glaseri</name>
    <dbReference type="NCBI Taxonomy" id="37863"/>
    <lineage>
        <taxon>Eukaryota</taxon>
        <taxon>Metazoa</taxon>
        <taxon>Ecdysozoa</taxon>
        <taxon>Nematoda</taxon>
        <taxon>Chromadorea</taxon>
        <taxon>Rhabditida</taxon>
        <taxon>Tylenchina</taxon>
        <taxon>Panagrolaimomorpha</taxon>
        <taxon>Strongyloidoidea</taxon>
        <taxon>Steinernematidae</taxon>
        <taxon>Steinernema</taxon>
    </lineage>
</organism>
<dbReference type="Proteomes" id="UP000095287">
    <property type="component" value="Unplaced"/>
</dbReference>
<feature type="region of interest" description="Disordered" evidence="1">
    <location>
        <begin position="105"/>
        <end position="140"/>
    </location>
</feature>
<feature type="compositionally biased region" description="Basic residues" evidence="1">
    <location>
        <begin position="199"/>
        <end position="209"/>
    </location>
</feature>
<keyword evidence="2" id="KW-1185">Reference proteome</keyword>
<name>A0A1I7Z6J0_9BILA</name>
<reference evidence="3" key="1">
    <citation type="submission" date="2016-11" db="UniProtKB">
        <authorList>
            <consortium name="WormBaseParasite"/>
        </authorList>
    </citation>
    <scope>IDENTIFICATION</scope>
</reference>
<feature type="region of interest" description="Disordered" evidence="1">
    <location>
        <begin position="155"/>
        <end position="215"/>
    </location>
</feature>
<dbReference type="AlphaFoldDB" id="A0A1I7Z6J0"/>
<feature type="compositionally biased region" description="Basic and acidic residues" evidence="1">
    <location>
        <begin position="106"/>
        <end position="129"/>
    </location>
</feature>
<evidence type="ECO:0000313" key="3">
    <source>
        <dbReference type="WBParaSite" id="L893_g23420.t1"/>
    </source>
</evidence>
<sequence>MFGPLNRYKYRQGSCKWAKVDHVSRLLIGTLLKSSQFPQRTLLSVKRPLKEALHSVHPNSLEKHALWDTRYVHSGLTTTVSQVGGDLFEAGDAAVPTDGLPVRLPARHDDDEAHGGDEEEEHRQVDARVGEGGGRRQRREYGSRGLVRKHVALGHVPSREEDGVGDAKEVEEARVGGIHLRGGRSSRGTSPGRAEVMARKGRQGAKRIKTHESRG</sequence>
<feature type="compositionally biased region" description="Basic and acidic residues" evidence="1">
    <location>
        <begin position="157"/>
        <end position="174"/>
    </location>
</feature>
<protein>
    <submittedName>
        <fullName evidence="3">Uncharacterized protein</fullName>
    </submittedName>
</protein>